<reference evidence="5" key="1">
    <citation type="submission" date="2020-07" db="EMBL/GenBank/DDBJ databases">
        <title>Ethylene signaling mediates host invasion by parasitic plants.</title>
        <authorList>
            <person name="Yoshida S."/>
        </authorList>
    </citation>
    <scope>NUCLEOTIDE SEQUENCE</scope>
    <source>
        <strain evidence="5">Okayama</strain>
    </source>
</reference>
<proteinExistence type="inferred from homology"/>
<evidence type="ECO:0000313" key="6">
    <source>
        <dbReference type="Proteomes" id="UP000653305"/>
    </source>
</evidence>
<name>A0A830AYF2_9LAMI</name>
<dbReference type="Gene3D" id="2.40.480.10">
    <property type="entry name" value="Allene oxide cyclase-like"/>
    <property type="match status" value="1"/>
</dbReference>
<gene>
    <name evidence="5" type="ORF">PHJA_000127400</name>
</gene>
<dbReference type="InterPro" id="IPR004265">
    <property type="entry name" value="Dirigent"/>
</dbReference>
<dbReference type="Pfam" id="PF03018">
    <property type="entry name" value="Dirigent"/>
    <property type="match status" value="1"/>
</dbReference>
<comment type="subunit">
    <text evidence="2 4">Homodimer.</text>
</comment>
<comment type="subcellular location">
    <subcellularLocation>
        <location evidence="4">Secreted</location>
        <location evidence="4">Extracellular space</location>
        <location evidence="4">Apoplast</location>
    </subcellularLocation>
</comment>
<dbReference type="PANTHER" id="PTHR21495">
    <property type="entry name" value="NUCLEOPORIN-RELATED"/>
    <property type="match status" value="1"/>
</dbReference>
<keyword evidence="4" id="KW-0052">Apoplast</keyword>
<evidence type="ECO:0000256" key="4">
    <source>
        <dbReference type="RuleBase" id="RU363099"/>
    </source>
</evidence>
<evidence type="ECO:0000256" key="3">
    <source>
        <dbReference type="ARBA" id="ARBA00022525"/>
    </source>
</evidence>
<evidence type="ECO:0000313" key="5">
    <source>
        <dbReference type="EMBL" id="GFP79840.1"/>
    </source>
</evidence>
<dbReference type="OrthoDB" id="1864232at2759"/>
<dbReference type="EMBL" id="BMAC01000013">
    <property type="protein sequence ID" value="GFP79840.1"/>
    <property type="molecule type" value="Genomic_DNA"/>
</dbReference>
<comment type="caution">
    <text evidence="5">The sequence shown here is derived from an EMBL/GenBank/DDBJ whole genome shotgun (WGS) entry which is preliminary data.</text>
</comment>
<sequence length="123" mass="13321">MTNNPSSFFGALVMIDDALLESQDKNSKIIGRAQGMYAGADLNTTALLMVINYVFTEGSKYSGSSLSVLGRNAVTQNVRELPIVGGTGVFRFAQGFALASTKWFDNRTGDAIVEYNVTVLHYI</sequence>
<comment type="function">
    <text evidence="4">Dirigent proteins impart stereoselectivity on the phenoxy radical-coupling reaction, yielding optically active lignans from two molecules of coniferyl alcohol in the biosynthesis of lignans, flavonolignans, and alkaloids and thus plays a central role in plant secondary metabolism.</text>
</comment>
<keyword evidence="6" id="KW-1185">Reference proteome</keyword>
<dbReference type="GO" id="GO:0048046">
    <property type="term" value="C:apoplast"/>
    <property type="evidence" value="ECO:0007669"/>
    <property type="project" value="UniProtKB-SubCell"/>
</dbReference>
<protein>
    <recommendedName>
        <fullName evidence="4">Dirigent protein</fullName>
    </recommendedName>
</protein>
<evidence type="ECO:0000256" key="2">
    <source>
        <dbReference type="ARBA" id="ARBA00011738"/>
    </source>
</evidence>
<dbReference type="AlphaFoldDB" id="A0A830AYF2"/>
<accession>A0A830AYF2</accession>
<comment type="similarity">
    <text evidence="1 4">Belongs to the plant dirigent protein family.</text>
</comment>
<dbReference type="Proteomes" id="UP000653305">
    <property type="component" value="Unassembled WGS sequence"/>
</dbReference>
<keyword evidence="3 4" id="KW-0964">Secreted</keyword>
<organism evidence="5 6">
    <name type="scientific">Phtheirospermum japonicum</name>
    <dbReference type="NCBI Taxonomy" id="374723"/>
    <lineage>
        <taxon>Eukaryota</taxon>
        <taxon>Viridiplantae</taxon>
        <taxon>Streptophyta</taxon>
        <taxon>Embryophyta</taxon>
        <taxon>Tracheophyta</taxon>
        <taxon>Spermatophyta</taxon>
        <taxon>Magnoliopsida</taxon>
        <taxon>eudicotyledons</taxon>
        <taxon>Gunneridae</taxon>
        <taxon>Pentapetalae</taxon>
        <taxon>asterids</taxon>
        <taxon>lamiids</taxon>
        <taxon>Lamiales</taxon>
        <taxon>Orobanchaceae</taxon>
        <taxon>Orobanchaceae incertae sedis</taxon>
        <taxon>Phtheirospermum</taxon>
    </lineage>
</organism>
<evidence type="ECO:0000256" key="1">
    <source>
        <dbReference type="ARBA" id="ARBA00010746"/>
    </source>
</evidence>
<dbReference type="InterPro" id="IPR044859">
    <property type="entry name" value="Allene_oxi_cyc_Dirigent"/>
</dbReference>
<dbReference type="GO" id="GO:0009699">
    <property type="term" value="P:phenylpropanoid biosynthetic process"/>
    <property type="evidence" value="ECO:0007669"/>
    <property type="project" value="UniProtKB-ARBA"/>
</dbReference>